<evidence type="ECO:0000313" key="1">
    <source>
        <dbReference type="EMBL" id="CZS92136.1"/>
    </source>
</evidence>
<keyword evidence="2" id="KW-1185">Reference proteome</keyword>
<proteinExistence type="predicted"/>
<accession>A0A1E1K1X7</accession>
<protein>
    <submittedName>
        <fullName evidence="1">Uncharacterized protein</fullName>
    </submittedName>
</protein>
<dbReference type="Proteomes" id="UP000178912">
    <property type="component" value="Unassembled WGS sequence"/>
</dbReference>
<sequence length="109" mass="12190">MTVTGPGFKSRLSPAPPCPFAAVDSERVIVLTQNSHPEFTFNNRSDYIPTYICSTFGGARLQSRYLLTSQFPGYSKAECGHIYVCHSLDLFALLLMRYCNYPVQVSNLT</sequence>
<dbReference type="EMBL" id="FJUX01000011">
    <property type="protein sequence ID" value="CZS92136.1"/>
    <property type="molecule type" value="Genomic_DNA"/>
</dbReference>
<reference evidence="2" key="1">
    <citation type="submission" date="2016-03" db="EMBL/GenBank/DDBJ databases">
        <authorList>
            <person name="Guldener U."/>
        </authorList>
    </citation>
    <scope>NUCLEOTIDE SEQUENCE [LARGE SCALE GENOMIC DNA]</scope>
    <source>
        <strain evidence="2">04CH-RAC-A.6.1</strain>
    </source>
</reference>
<gene>
    <name evidence="1" type="ORF">RAG0_02630</name>
</gene>
<name>A0A1E1K1X7_9HELO</name>
<evidence type="ECO:0000313" key="2">
    <source>
        <dbReference type="Proteomes" id="UP000178912"/>
    </source>
</evidence>
<organism evidence="1 2">
    <name type="scientific">Rhynchosporium agropyri</name>
    <dbReference type="NCBI Taxonomy" id="914238"/>
    <lineage>
        <taxon>Eukaryota</taxon>
        <taxon>Fungi</taxon>
        <taxon>Dikarya</taxon>
        <taxon>Ascomycota</taxon>
        <taxon>Pezizomycotina</taxon>
        <taxon>Leotiomycetes</taxon>
        <taxon>Helotiales</taxon>
        <taxon>Ploettnerulaceae</taxon>
        <taxon>Rhynchosporium</taxon>
    </lineage>
</organism>
<dbReference type="AlphaFoldDB" id="A0A1E1K1X7"/>